<dbReference type="InterPro" id="IPR018117">
    <property type="entry name" value="C5_DNA_meth_AS"/>
</dbReference>
<feature type="domain" description="BAH" evidence="12">
    <location>
        <begin position="390"/>
        <end position="526"/>
    </location>
</feature>
<keyword evidence="2 8" id="KW-0489">Methyltransferase</keyword>
<dbReference type="Gene3D" id="3.40.50.150">
    <property type="entry name" value="Vaccinia Virus protein VP39"/>
    <property type="match status" value="1"/>
</dbReference>
<comment type="caution">
    <text evidence="13">The sequence shown here is derived from an EMBL/GenBank/DDBJ whole genome shotgun (WGS) entry which is preliminary data.</text>
</comment>
<dbReference type="Gene3D" id="3.90.120.10">
    <property type="entry name" value="DNA Methylase, subunit A, domain 2"/>
    <property type="match status" value="1"/>
</dbReference>
<dbReference type="InterPro" id="IPR029063">
    <property type="entry name" value="SAM-dependent_MTases_sf"/>
</dbReference>
<dbReference type="InterPro" id="IPR043151">
    <property type="entry name" value="BAH_sf"/>
</dbReference>
<dbReference type="PANTHER" id="PTHR10629">
    <property type="entry name" value="CYTOSINE-SPECIFIC METHYLTRANSFERASE"/>
    <property type="match status" value="1"/>
</dbReference>
<evidence type="ECO:0000256" key="2">
    <source>
        <dbReference type="ARBA" id="ARBA00022603"/>
    </source>
</evidence>
<feature type="domain" description="BAH" evidence="12">
    <location>
        <begin position="204"/>
        <end position="344"/>
    </location>
</feature>
<sequence>MSMKRKGDSSLPQSPSKKSRQVNNHFIQVKLSNSFSHIRIQSPKTINIPKTPSPSKPKFSSSGKSSKTPQSRSRTTRKRAASSDNEHDSSSSESPSVSSISSNEHSIVDTNDERKSSALRRKANVSQLTPTLTPRVHAVVKNFFRRPFRVVKSGLVPEQIPQLVQGPSMKYRCHDQNPKSTRWGKQLAVDEDKIFYESIKMDGQRYQIGDVVMIEPGDDSRKGREENFKSGPAQSKNGLANRFWFIRISYLFQETDTDKFEMRFHGQWMEHGSKTLLQESAHSRGLFLTNSCADQPVNSIFGKCDVRMLSPGELEIEDDEAFDGNEFFCQYLWDSKNASFLDLPRPECIAEDSLFMPDFCFCHSCLQQERLKAQNSVHVSAPDRVSHFGIHYHLHEFVYLRPSSKTDQRVLEIGQIKEIRASQAQNEDTTDVTVELKIQLFLRTDGHSASGSFADERLLHFSDDKLRIVQLGQVDGKCFVEMFPKSTAPGLGTWIKDDDHFYVLNANLFQCSECLEEHKLGLATRDEYLAKHGPLRCLELFSGAGGLGTGLIISRFAKIIGNVEWDIDAAETYKANNPSTKVFVHDINKVLHHLAQSESGKKITPLPSPWGDDLSALEDIDLISGGPPCQAFSLANQYPKEDDDRATLALTMVSFAELYRPRYFLLENVTGMMHYRLLGERHSQGKGIIGGIEHGMIKVITRALLTLGQALLFITGSVQAANYGVPQNRHRLFIWAARQGTTIPKFPIPTHYHPTREYRFFEHADIKLCRATRSLDPEQPHSFAPFKTVTVNDAIEDLPGFDWVNPHHTIHVTEKDRKEAEIRRKKWPCFEAACGNDLPGFLSGEYAHPPLNAYQQLMREGMNELVEEHVTPLFSSQVVECTTSVPMKPQACHRDLPAKLHKKTGAKEDKTVYYGRLDANSCFRTVMTHCGPNHKGAHILHPSQKRSLSVRESARCQGFPDRYTFLRAENLKEDVRRAYKQIGNAVPIPLALALGKSLGEVVVADWDRKERETSVEA</sequence>
<organism evidence="13 14">
    <name type="scientific">Collybiopsis confluens</name>
    <dbReference type="NCBI Taxonomy" id="2823264"/>
    <lineage>
        <taxon>Eukaryota</taxon>
        <taxon>Fungi</taxon>
        <taxon>Dikarya</taxon>
        <taxon>Basidiomycota</taxon>
        <taxon>Agaricomycotina</taxon>
        <taxon>Agaricomycetes</taxon>
        <taxon>Agaricomycetidae</taxon>
        <taxon>Agaricales</taxon>
        <taxon>Marasmiineae</taxon>
        <taxon>Omphalotaceae</taxon>
        <taxon>Collybiopsis</taxon>
    </lineage>
</organism>
<gene>
    <name evidence="13" type="ORF">D9757_005731</name>
</gene>
<dbReference type="GO" id="GO:0006346">
    <property type="term" value="P:DNA methylation-dependent constitutive heterochromatin formation"/>
    <property type="evidence" value="ECO:0007669"/>
    <property type="project" value="InterPro"/>
</dbReference>
<evidence type="ECO:0000256" key="5">
    <source>
        <dbReference type="ARBA" id="ARBA00023125"/>
    </source>
</evidence>
<dbReference type="PIRSF" id="PIRSF037404">
    <property type="entry name" value="DNMT1"/>
    <property type="match status" value="1"/>
</dbReference>
<evidence type="ECO:0000259" key="12">
    <source>
        <dbReference type="PROSITE" id="PS51038"/>
    </source>
</evidence>
<feature type="region of interest" description="Disordered" evidence="11">
    <location>
        <begin position="1"/>
        <end position="128"/>
    </location>
</feature>
<dbReference type="NCBIfam" id="TIGR00675">
    <property type="entry name" value="dcm"/>
    <property type="match status" value="1"/>
</dbReference>
<dbReference type="GO" id="GO:0003886">
    <property type="term" value="F:DNA (cytosine-5-)-methyltransferase activity"/>
    <property type="evidence" value="ECO:0007669"/>
    <property type="project" value="UniProtKB-EC"/>
</dbReference>
<dbReference type="SUPFAM" id="SSF53335">
    <property type="entry name" value="S-adenosyl-L-methionine-dependent methyltransferases"/>
    <property type="match status" value="1"/>
</dbReference>
<dbReference type="PROSITE" id="PS51038">
    <property type="entry name" value="BAH"/>
    <property type="match status" value="2"/>
</dbReference>
<evidence type="ECO:0000256" key="11">
    <source>
        <dbReference type="SAM" id="MobiDB-lite"/>
    </source>
</evidence>
<reference evidence="13 14" key="1">
    <citation type="journal article" date="2020" name="ISME J.">
        <title>Uncovering the hidden diversity of litter-decomposition mechanisms in mushroom-forming fungi.</title>
        <authorList>
            <person name="Floudas D."/>
            <person name="Bentzer J."/>
            <person name="Ahren D."/>
            <person name="Johansson T."/>
            <person name="Persson P."/>
            <person name="Tunlid A."/>
        </authorList>
    </citation>
    <scope>NUCLEOTIDE SEQUENCE [LARGE SCALE GENOMIC DNA]</scope>
    <source>
        <strain evidence="13 14">CBS 406.79</strain>
    </source>
</reference>
<evidence type="ECO:0000256" key="10">
    <source>
        <dbReference type="RuleBase" id="RU000417"/>
    </source>
</evidence>
<evidence type="ECO:0000313" key="14">
    <source>
        <dbReference type="Proteomes" id="UP000518752"/>
    </source>
</evidence>
<dbReference type="AlphaFoldDB" id="A0A8H5HQH5"/>
<dbReference type="Gene3D" id="2.30.30.490">
    <property type="match status" value="2"/>
</dbReference>
<evidence type="ECO:0000256" key="6">
    <source>
        <dbReference type="ARBA" id="ARBA00023242"/>
    </source>
</evidence>
<keyword evidence="5" id="KW-0238">DNA-binding</keyword>
<dbReference type="PRINTS" id="PR00105">
    <property type="entry name" value="C5METTRFRASE"/>
</dbReference>
<evidence type="ECO:0000256" key="1">
    <source>
        <dbReference type="ARBA" id="ARBA00004123"/>
    </source>
</evidence>
<keyword evidence="6" id="KW-0539">Nucleus</keyword>
<dbReference type="InterPro" id="IPR031303">
    <property type="entry name" value="C5_meth_CS"/>
</dbReference>
<dbReference type="Proteomes" id="UP000518752">
    <property type="component" value="Unassembled WGS sequence"/>
</dbReference>
<evidence type="ECO:0000256" key="9">
    <source>
        <dbReference type="RuleBase" id="RU000416"/>
    </source>
</evidence>
<dbReference type="SMART" id="SM00439">
    <property type="entry name" value="BAH"/>
    <property type="match status" value="1"/>
</dbReference>
<dbReference type="GO" id="GO:0032259">
    <property type="term" value="P:methylation"/>
    <property type="evidence" value="ECO:0007669"/>
    <property type="project" value="UniProtKB-KW"/>
</dbReference>
<dbReference type="PROSITE" id="PS00095">
    <property type="entry name" value="C5_MTASE_2"/>
    <property type="match status" value="1"/>
</dbReference>
<evidence type="ECO:0000313" key="13">
    <source>
        <dbReference type="EMBL" id="KAF5387330.1"/>
    </source>
</evidence>
<dbReference type="EMBL" id="JAACJN010000033">
    <property type="protein sequence ID" value="KAF5387330.1"/>
    <property type="molecule type" value="Genomic_DNA"/>
</dbReference>
<dbReference type="GO" id="GO:0003677">
    <property type="term" value="F:DNA binding"/>
    <property type="evidence" value="ECO:0007669"/>
    <property type="project" value="UniProtKB-KW"/>
</dbReference>
<accession>A0A8H5HQH5</accession>
<feature type="compositionally biased region" description="Low complexity" evidence="11">
    <location>
        <begin position="91"/>
        <end position="105"/>
    </location>
</feature>
<dbReference type="PROSITE" id="PS00094">
    <property type="entry name" value="C5_MTASE_1"/>
    <property type="match status" value="1"/>
</dbReference>
<dbReference type="PROSITE" id="PS51679">
    <property type="entry name" value="SAM_MT_C5"/>
    <property type="match status" value="1"/>
</dbReference>
<keyword evidence="14" id="KW-1185">Reference proteome</keyword>
<dbReference type="GO" id="GO:0003682">
    <property type="term" value="F:chromatin binding"/>
    <property type="evidence" value="ECO:0007669"/>
    <property type="project" value="InterPro"/>
</dbReference>
<evidence type="ECO:0000256" key="3">
    <source>
        <dbReference type="ARBA" id="ARBA00022679"/>
    </source>
</evidence>
<dbReference type="OrthoDB" id="5376140at2759"/>
<evidence type="ECO:0000256" key="8">
    <source>
        <dbReference type="PROSITE-ProRule" id="PRU01016"/>
    </source>
</evidence>
<keyword evidence="3 8" id="KW-0808">Transferase</keyword>
<protein>
    <recommendedName>
        <fullName evidence="10">Cytosine-specific methyltransferase</fullName>
        <ecNumber evidence="10">2.1.1.37</ecNumber>
    </recommendedName>
</protein>
<comment type="subcellular location">
    <subcellularLocation>
        <location evidence="1">Nucleus</location>
    </subcellularLocation>
</comment>
<comment type="similarity">
    <text evidence="8 9">Belongs to the class I-like SAM-binding methyltransferase superfamily. C5-methyltransferase family.</text>
</comment>
<dbReference type="Pfam" id="PF00145">
    <property type="entry name" value="DNA_methylase"/>
    <property type="match status" value="1"/>
</dbReference>
<dbReference type="GO" id="GO:0005634">
    <property type="term" value="C:nucleus"/>
    <property type="evidence" value="ECO:0007669"/>
    <property type="project" value="UniProtKB-SubCell"/>
</dbReference>
<dbReference type="Pfam" id="PF01426">
    <property type="entry name" value="BAH"/>
    <property type="match status" value="1"/>
</dbReference>
<proteinExistence type="inferred from homology"/>
<feature type="compositionally biased region" description="Polar residues" evidence="11">
    <location>
        <begin position="10"/>
        <end position="36"/>
    </location>
</feature>
<keyword evidence="4 8" id="KW-0949">S-adenosyl-L-methionine</keyword>
<dbReference type="InterPro" id="IPR050390">
    <property type="entry name" value="C5-Methyltransferase"/>
</dbReference>
<name>A0A8H5HQH5_9AGAR</name>
<evidence type="ECO:0000256" key="7">
    <source>
        <dbReference type="PIRSR" id="PIRSR037404-1"/>
    </source>
</evidence>
<feature type="active site" evidence="7 8">
    <location>
        <position position="629"/>
    </location>
</feature>
<dbReference type="GO" id="GO:0044027">
    <property type="term" value="P:negative regulation of gene expression via chromosomal CpG island methylation"/>
    <property type="evidence" value="ECO:0007669"/>
    <property type="project" value="TreeGrafter"/>
</dbReference>
<comment type="catalytic activity">
    <reaction evidence="10">
        <text>a 2'-deoxycytidine in DNA + S-adenosyl-L-methionine = a 5-methyl-2'-deoxycytidine in DNA + S-adenosyl-L-homocysteine + H(+)</text>
        <dbReference type="Rhea" id="RHEA:13681"/>
        <dbReference type="Rhea" id="RHEA-COMP:11369"/>
        <dbReference type="Rhea" id="RHEA-COMP:11370"/>
        <dbReference type="ChEBI" id="CHEBI:15378"/>
        <dbReference type="ChEBI" id="CHEBI:57856"/>
        <dbReference type="ChEBI" id="CHEBI:59789"/>
        <dbReference type="ChEBI" id="CHEBI:85452"/>
        <dbReference type="ChEBI" id="CHEBI:85454"/>
        <dbReference type="EC" id="2.1.1.37"/>
    </reaction>
</comment>
<dbReference type="EC" id="2.1.1.37" evidence="10"/>
<dbReference type="PANTHER" id="PTHR10629:SF52">
    <property type="entry name" value="DNA (CYTOSINE-5)-METHYLTRANSFERASE 1"/>
    <property type="match status" value="1"/>
</dbReference>
<dbReference type="InterPro" id="IPR001525">
    <property type="entry name" value="C5_MeTfrase"/>
</dbReference>
<dbReference type="CDD" id="cd04370">
    <property type="entry name" value="BAH"/>
    <property type="match status" value="1"/>
</dbReference>
<dbReference type="InterPro" id="IPR001025">
    <property type="entry name" value="BAH_dom"/>
</dbReference>
<feature type="compositionally biased region" description="Low complexity" evidence="11">
    <location>
        <begin position="56"/>
        <end position="73"/>
    </location>
</feature>
<evidence type="ECO:0000256" key="4">
    <source>
        <dbReference type="ARBA" id="ARBA00022691"/>
    </source>
</evidence>